<reference evidence="2 3" key="1">
    <citation type="submission" date="2017-06" db="EMBL/GenBank/DDBJ databases">
        <title>Cultured bacterium strain Saccharothrix yanglingensis Hhs.015.</title>
        <authorList>
            <person name="Xia Y."/>
        </authorList>
    </citation>
    <scope>NUCLEOTIDE SEQUENCE [LARGE SCALE GENOMIC DNA]</scope>
    <source>
        <strain evidence="2 3">Hhs.015</strain>
    </source>
</reference>
<feature type="region of interest" description="Disordered" evidence="1">
    <location>
        <begin position="1"/>
        <end position="53"/>
    </location>
</feature>
<evidence type="ECO:0000256" key="1">
    <source>
        <dbReference type="SAM" id="MobiDB-lite"/>
    </source>
</evidence>
<dbReference type="Proteomes" id="UP001225605">
    <property type="component" value="Unassembled WGS sequence"/>
</dbReference>
<sequence length="130" mass="13639">MVGAREDAHGQGRAGQPVGVGRGGGEEVRAAGDRHHRVRAAEHRQERAAQGHHVGRGVVVLLAAQEAPEAFVHALRVGGDGRRQPRGADQAVASAKSAPCLPASTRRSWRSSAAVTSSGDRSRRSSFSRP</sequence>
<feature type="compositionally biased region" description="Basic and acidic residues" evidence="1">
    <location>
        <begin position="1"/>
        <end position="10"/>
    </location>
</feature>
<comment type="caution">
    <text evidence="2">The sequence shown here is derived from an EMBL/GenBank/DDBJ whole genome shotgun (WGS) entry which is preliminary data.</text>
</comment>
<evidence type="ECO:0000313" key="2">
    <source>
        <dbReference type="EMBL" id="MDQ2585427.1"/>
    </source>
</evidence>
<accession>A0ABU0WZX6</accession>
<gene>
    <name evidence="2" type="ORF">CKY47_15855</name>
</gene>
<dbReference type="EMBL" id="NSDM01000006">
    <property type="protein sequence ID" value="MDQ2585427.1"/>
    <property type="molecule type" value="Genomic_DNA"/>
</dbReference>
<protein>
    <submittedName>
        <fullName evidence="2">Uncharacterized protein</fullName>
    </submittedName>
</protein>
<organism evidence="2 3">
    <name type="scientific">Saccharothrix yanglingensis</name>
    <dbReference type="NCBI Taxonomy" id="659496"/>
    <lineage>
        <taxon>Bacteria</taxon>
        <taxon>Bacillati</taxon>
        <taxon>Actinomycetota</taxon>
        <taxon>Actinomycetes</taxon>
        <taxon>Pseudonocardiales</taxon>
        <taxon>Pseudonocardiaceae</taxon>
        <taxon>Saccharothrix</taxon>
    </lineage>
</organism>
<proteinExistence type="predicted"/>
<feature type="region of interest" description="Disordered" evidence="1">
    <location>
        <begin position="78"/>
        <end position="130"/>
    </location>
</feature>
<keyword evidence="3" id="KW-1185">Reference proteome</keyword>
<evidence type="ECO:0000313" key="3">
    <source>
        <dbReference type="Proteomes" id="UP001225605"/>
    </source>
</evidence>
<name>A0ABU0WZX6_9PSEU</name>
<feature type="compositionally biased region" description="Basic and acidic residues" evidence="1">
    <location>
        <begin position="24"/>
        <end position="49"/>
    </location>
</feature>
<feature type="compositionally biased region" description="Low complexity" evidence="1">
    <location>
        <begin position="103"/>
        <end position="130"/>
    </location>
</feature>